<comment type="caution">
    <text evidence="1">The sequence shown here is derived from an EMBL/GenBank/DDBJ whole genome shotgun (WGS) entry which is preliminary data.</text>
</comment>
<protein>
    <submittedName>
        <fullName evidence="1">Uncharacterized protein</fullName>
    </submittedName>
</protein>
<dbReference type="Proteomes" id="UP001500393">
    <property type="component" value="Unassembled WGS sequence"/>
</dbReference>
<evidence type="ECO:0000313" key="1">
    <source>
        <dbReference type="EMBL" id="GAA1603696.1"/>
    </source>
</evidence>
<organism evidence="1 2">
    <name type="scientific">Kribbella sancticallisti</name>
    <dbReference type="NCBI Taxonomy" id="460087"/>
    <lineage>
        <taxon>Bacteria</taxon>
        <taxon>Bacillati</taxon>
        <taxon>Actinomycetota</taxon>
        <taxon>Actinomycetes</taxon>
        <taxon>Propionibacteriales</taxon>
        <taxon>Kribbellaceae</taxon>
        <taxon>Kribbella</taxon>
    </lineage>
</organism>
<evidence type="ECO:0000313" key="2">
    <source>
        <dbReference type="Proteomes" id="UP001500393"/>
    </source>
</evidence>
<proteinExistence type="predicted"/>
<gene>
    <name evidence="1" type="ORF">GCM10009789_67140</name>
</gene>
<dbReference type="EMBL" id="BAAAOS010000053">
    <property type="protein sequence ID" value="GAA1603696.1"/>
    <property type="molecule type" value="Genomic_DNA"/>
</dbReference>
<sequence length="155" mass="16845">MSDNPVDAVTLTIGDYSIVVGTQPPDLLGHYLAHASLVDDFPATDDRSSTGYCYMAIGTGDWAELVVTQHFSPAGTGFTPGVLFVPDTAELFVGAGSRLLGYRRDSVGQWRPTFVDDADVGFWAWRQYGNVVLMSAEVELAAWSTNGAKLWTHLR</sequence>
<name>A0ABP4QA71_9ACTN</name>
<keyword evidence="2" id="KW-1185">Reference proteome</keyword>
<reference evidence="2" key="1">
    <citation type="journal article" date="2019" name="Int. J. Syst. Evol. Microbiol.">
        <title>The Global Catalogue of Microorganisms (GCM) 10K type strain sequencing project: providing services to taxonomists for standard genome sequencing and annotation.</title>
        <authorList>
            <consortium name="The Broad Institute Genomics Platform"/>
            <consortium name="The Broad Institute Genome Sequencing Center for Infectious Disease"/>
            <person name="Wu L."/>
            <person name="Ma J."/>
        </authorList>
    </citation>
    <scope>NUCLEOTIDE SEQUENCE [LARGE SCALE GENOMIC DNA]</scope>
    <source>
        <strain evidence="2">JCM 14969</strain>
    </source>
</reference>
<dbReference type="RefSeq" id="WP_344220771.1">
    <property type="nucleotide sequence ID" value="NZ_BAAAOS010000053.1"/>
</dbReference>
<accession>A0ABP4QA71</accession>